<evidence type="ECO:0000313" key="7">
    <source>
        <dbReference type="Proteomes" id="UP000214689"/>
    </source>
</evidence>
<protein>
    <recommendedName>
        <fullName evidence="5">HTH marR-type domain-containing protein</fullName>
    </recommendedName>
</protein>
<dbReference type="Pfam" id="PF01047">
    <property type="entry name" value="MarR"/>
    <property type="match status" value="1"/>
</dbReference>
<dbReference type="Gene3D" id="1.10.10.10">
    <property type="entry name" value="Winged helix-like DNA-binding domain superfamily/Winged helix DNA-binding domain"/>
    <property type="match status" value="1"/>
</dbReference>
<sequence>MKDYQLKFLLQMQSFHKVKFWKLVPELSPSEHMLINALCRCESGKCGEFSDDIDIDISVLKGIKVSELAKAINATMPGVSRMLADLEEKGIIERRIDSNDRRNTLVFFTEDGFTKIKGYKKIIDSYFDAVFSRFGEDKVSEVISLISELSDIAQEELENELNTSFDTHRENSISVSDNSHEEGDDR</sequence>
<dbReference type="OrthoDB" id="9808725at2"/>
<accession>A0A223ATD7</accession>
<dbReference type="InterPro" id="IPR036390">
    <property type="entry name" value="WH_DNA-bd_sf"/>
</dbReference>
<keyword evidence="2" id="KW-0238">DNA-binding</keyword>
<dbReference type="GO" id="GO:0003700">
    <property type="term" value="F:DNA-binding transcription factor activity"/>
    <property type="evidence" value="ECO:0007669"/>
    <property type="project" value="InterPro"/>
</dbReference>
<evidence type="ECO:0000256" key="3">
    <source>
        <dbReference type="ARBA" id="ARBA00023163"/>
    </source>
</evidence>
<evidence type="ECO:0000256" key="1">
    <source>
        <dbReference type="ARBA" id="ARBA00023015"/>
    </source>
</evidence>
<dbReference type="PRINTS" id="PR00598">
    <property type="entry name" value="HTHMARR"/>
</dbReference>
<dbReference type="Proteomes" id="UP000214689">
    <property type="component" value="Chromosome"/>
</dbReference>
<dbReference type="PROSITE" id="PS50995">
    <property type="entry name" value="HTH_MARR_2"/>
    <property type="match status" value="1"/>
</dbReference>
<feature type="region of interest" description="Disordered" evidence="4">
    <location>
        <begin position="163"/>
        <end position="186"/>
    </location>
</feature>
<evidence type="ECO:0000259" key="5">
    <source>
        <dbReference type="PROSITE" id="PS50995"/>
    </source>
</evidence>
<keyword evidence="3" id="KW-0804">Transcription</keyword>
<proteinExistence type="predicted"/>
<dbReference type="AlphaFoldDB" id="A0A223ATD7"/>
<reference evidence="7" key="1">
    <citation type="submission" date="2016-05" db="EMBL/GenBank/DDBJ databases">
        <authorList>
            <person name="Holder M.E."/>
            <person name="Ajami N.J."/>
            <person name="Petrosino J.F."/>
        </authorList>
    </citation>
    <scope>NUCLEOTIDE SEQUENCE [LARGE SCALE GENOMIC DNA]</scope>
    <source>
        <strain evidence="7">ATCC 700696</strain>
    </source>
</reference>
<gene>
    <name evidence="6" type="ORF">AXF17_07325</name>
</gene>
<dbReference type="InterPro" id="IPR036388">
    <property type="entry name" value="WH-like_DNA-bd_sf"/>
</dbReference>
<feature type="domain" description="HTH marR-type" evidence="5">
    <location>
        <begin position="1"/>
        <end position="151"/>
    </location>
</feature>
<keyword evidence="1" id="KW-0805">Transcription regulation</keyword>
<organism evidence="6 7">
    <name type="scientific">Mogibacterium pumilum</name>
    <dbReference type="NCBI Taxonomy" id="86332"/>
    <lineage>
        <taxon>Bacteria</taxon>
        <taxon>Bacillati</taxon>
        <taxon>Bacillota</taxon>
        <taxon>Clostridia</taxon>
        <taxon>Peptostreptococcales</taxon>
        <taxon>Anaerovoracaceae</taxon>
        <taxon>Mogibacterium</taxon>
    </lineage>
</organism>
<keyword evidence="7" id="KW-1185">Reference proteome</keyword>
<dbReference type="GO" id="GO:0003677">
    <property type="term" value="F:DNA binding"/>
    <property type="evidence" value="ECO:0007669"/>
    <property type="project" value="UniProtKB-KW"/>
</dbReference>
<evidence type="ECO:0000313" key="6">
    <source>
        <dbReference type="EMBL" id="ASS38232.1"/>
    </source>
</evidence>
<dbReference type="RefSeq" id="WP_094234473.1">
    <property type="nucleotide sequence ID" value="NZ_CP016199.1"/>
</dbReference>
<dbReference type="SMART" id="SM00347">
    <property type="entry name" value="HTH_MARR"/>
    <property type="match status" value="1"/>
</dbReference>
<name>A0A223ATD7_9FIRM</name>
<dbReference type="PANTHER" id="PTHR42756">
    <property type="entry name" value="TRANSCRIPTIONAL REGULATOR, MARR"/>
    <property type="match status" value="1"/>
</dbReference>
<dbReference type="EMBL" id="CP016199">
    <property type="protein sequence ID" value="ASS38232.1"/>
    <property type="molecule type" value="Genomic_DNA"/>
</dbReference>
<dbReference type="InterPro" id="IPR000835">
    <property type="entry name" value="HTH_MarR-typ"/>
</dbReference>
<dbReference type="PANTHER" id="PTHR42756:SF1">
    <property type="entry name" value="TRANSCRIPTIONAL REPRESSOR OF EMRAB OPERON"/>
    <property type="match status" value="1"/>
</dbReference>
<dbReference type="SUPFAM" id="SSF46785">
    <property type="entry name" value="Winged helix' DNA-binding domain"/>
    <property type="match status" value="1"/>
</dbReference>
<evidence type="ECO:0000256" key="4">
    <source>
        <dbReference type="SAM" id="MobiDB-lite"/>
    </source>
</evidence>
<evidence type="ECO:0000256" key="2">
    <source>
        <dbReference type="ARBA" id="ARBA00023125"/>
    </source>
</evidence>